<evidence type="ECO:0000256" key="6">
    <source>
        <dbReference type="ARBA" id="ARBA00022691"/>
    </source>
</evidence>
<protein>
    <recommendedName>
        <fullName evidence="3">tRNA (guanine(46)-N(7))-methyltransferase</fullName>
        <ecNumber evidence="3">2.1.1.33</ecNumber>
    </recommendedName>
</protein>
<evidence type="ECO:0000256" key="4">
    <source>
        <dbReference type="ARBA" id="ARBA00022603"/>
    </source>
</evidence>
<dbReference type="AlphaFoldDB" id="A0A512BIM9"/>
<dbReference type="Pfam" id="PF02390">
    <property type="entry name" value="Methyltransf_4"/>
    <property type="match status" value="1"/>
</dbReference>
<dbReference type="GO" id="GO:0043527">
    <property type="term" value="C:tRNA methyltransferase complex"/>
    <property type="evidence" value="ECO:0007669"/>
    <property type="project" value="TreeGrafter"/>
</dbReference>
<comment type="catalytic activity">
    <reaction evidence="1">
        <text>guanosine(46) in tRNA + S-adenosyl-L-methionine = N(7)-methylguanosine(46) in tRNA + S-adenosyl-L-homocysteine</text>
        <dbReference type="Rhea" id="RHEA:42708"/>
        <dbReference type="Rhea" id="RHEA-COMP:10188"/>
        <dbReference type="Rhea" id="RHEA-COMP:10189"/>
        <dbReference type="ChEBI" id="CHEBI:57856"/>
        <dbReference type="ChEBI" id="CHEBI:59789"/>
        <dbReference type="ChEBI" id="CHEBI:74269"/>
        <dbReference type="ChEBI" id="CHEBI:74480"/>
        <dbReference type="EC" id="2.1.1.33"/>
    </reaction>
</comment>
<dbReference type="InterPro" id="IPR003358">
    <property type="entry name" value="tRNA_(Gua-N-7)_MeTrfase_Trmb"/>
</dbReference>
<keyword evidence="5 8" id="KW-0808">Transferase</keyword>
<evidence type="ECO:0000256" key="2">
    <source>
        <dbReference type="ARBA" id="ARBA00003015"/>
    </source>
</evidence>
<dbReference type="GO" id="GO:0008176">
    <property type="term" value="F:tRNA (guanine(46)-N7)-methyltransferase activity"/>
    <property type="evidence" value="ECO:0007669"/>
    <property type="project" value="UniProtKB-EC"/>
</dbReference>
<dbReference type="Proteomes" id="UP000321513">
    <property type="component" value="Unassembled WGS sequence"/>
</dbReference>
<accession>A0A512BIM9</accession>
<comment type="caution">
    <text evidence="8">The sequence shown here is derived from an EMBL/GenBank/DDBJ whole genome shotgun (WGS) entry which is preliminary data.</text>
</comment>
<reference evidence="8 9" key="1">
    <citation type="submission" date="2019-07" db="EMBL/GenBank/DDBJ databases">
        <title>Whole genome shotgun sequence of Segetibacter aerophilus NBRC 106135.</title>
        <authorList>
            <person name="Hosoyama A."/>
            <person name="Uohara A."/>
            <person name="Ohji S."/>
            <person name="Ichikawa N."/>
        </authorList>
    </citation>
    <scope>NUCLEOTIDE SEQUENCE [LARGE SCALE GENOMIC DNA]</scope>
    <source>
        <strain evidence="8 9">NBRC 106135</strain>
    </source>
</reference>
<dbReference type="PROSITE" id="PS51625">
    <property type="entry name" value="SAM_MT_TRMB"/>
    <property type="match status" value="1"/>
</dbReference>
<dbReference type="SUPFAM" id="SSF53335">
    <property type="entry name" value="S-adenosyl-L-methionine-dependent methyltransferases"/>
    <property type="match status" value="1"/>
</dbReference>
<evidence type="ECO:0000256" key="5">
    <source>
        <dbReference type="ARBA" id="ARBA00022679"/>
    </source>
</evidence>
<evidence type="ECO:0000256" key="7">
    <source>
        <dbReference type="ARBA" id="ARBA00022694"/>
    </source>
</evidence>
<comment type="function">
    <text evidence="2">Catalyzes the formation of N(7)-methylguanine at position 46 (m7G46) in tRNA.</text>
</comment>
<dbReference type="OrthoDB" id="9802090at2"/>
<keyword evidence="4 8" id="KW-0489">Methyltransferase</keyword>
<dbReference type="RefSeq" id="WP_147205924.1">
    <property type="nucleotide sequence ID" value="NZ_BJYT01000029.1"/>
</dbReference>
<dbReference type="EC" id="2.1.1.33" evidence="3"/>
<dbReference type="NCBIfam" id="NF001080">
    <property type="entry name" value="PRK00121.2-2"/>
    <property type="match status" value="1"/>
</dbReference>
<keyword evidence="7" id="KW-0819">tRNA processing</keyword>
<dbReference type="PANTHER" id="PTHR23417:SF14">
    <property type="entry name" value="PENTACOTRIPEPTIDE-REPEAT REGION OF PRORP DOMAIN-CONTAINING PROTEIN"/>
    <property type="match status" value="1"/>
</dbReference>
<keyword evidence="9" id="KW-1185">Reference proteome</keyword>
<sequence>MGQKKLQRFAEIKSFSNVLEYPSGMKGEWKSFFQNSNPIILELACGKGEYAVGLGRLHPERNFIGLDIKGNRMWVGAKTALDEGLTNVAFIRTQIEKITDYFAEGEIAEIWITFPDPQLRGSKSKKRLTHPRFLRLYHSIMGTNGIVNLKTDSPDLYNFTKLVVNISELNLLEDLVDVYAEAEVSDDLKIKTHYEKLDIAKSNRIHYLKFSIDRDLPDALDEQLKQLLIETEKAGGG</sequence>
<evidence type="ECO:0000256" key="3">
    <source>
        <dbReference type="ARBA" id="ARBA00011977"/>
    </source>
</evidence>
<dbReference type="InterPro" id="IPR029063">
    <property type="entry name" value="SAM-dependent_MTases_sf"/>
</dbReference>
<evidence type="ECO:0000313" key="8">
    <source>
        <dbReference type="EMBL" id="GEO11810.1"/>
    </source>
</evidence>
<evidence type="ECO:0000313" key="9">
    <source>
        <dbReference type="Proteomes" id="UP000321513"/>
    </source>
</evidence>
<keyword evidence="6" id="KW-0949">S-adenosyl-L-methionine</keyword>
<organism evidence="8 9">
    <name type="scientific">Segetibacter aerophilus</name>
    <dbReference type="NCBI Taxonomy" id="670293"/>
    <lineage>
        <taxon>Bacteria</taxon>
        <taxon>Pseudomonadati</taxon>
        <taxon>Bacteroidota</taxon>
        <taxon>Chitinophagia</taxon>
        <taxon>Chitinophagales</taxon>
        <taxon>Chitinophagaceae</taxon>
        <taxon>Segetibacter</taxon>
    </lineage>
</organism>
<gene>
    <name evidence="8" type="primary">trmB</name>
    <name evidence="8" type="ORF">SAE01_43060</name>
</gene>
<dbReference type="Gene3D" id="3.40.50.150">
    <property type="entry name" value="Vaccinia Virus protein VP39"/>
    <property type="match status" value="1"/>
</dbReference>
<proteinExistence type="predicted"/>
<name>A0A512BIM9_9BACT</name>
<evidence type="ECO:0000256" key="1">
    <source>
        <dbReference type="ARBA" id="ARBA00000142"/>
    </source>
</evidence>
<dbReference type="EMBL" id="BJYT01000029">
    <property type="protein sequence ID" value="GEO11810.1"/>
    <property type="molecule type" value="Genomic_DNA"/>
</dbReference>
<dbReference type="PANTHER" id="PTHR23417">
    <property type="entry name" value="3-DEOXY-D-MANNO-OCTULOSONIC-ACID TRANSFERASE/TRNA GUANINE-N 7 - -METHYLTRANSFERASE"/>
    <property type="match status" value="1"/>
</dbReference>